<name>A0A645G197_9ZZZZ</name>
<organism evidence="1">
    <name type="scientific">bioreactor metagenome</name>
    <dbReference type="NCBI Taxonomy" id="1076179"/>
    <lineage>
        <taxon>unclassified sequences</taxon>
        <taxon>metagenomes</taxon>
        <taxon>ecological metagenomes</taxon>
    </lineage>
</organism>
<dbReference type="EMBL" id="VSSQ01067164">
    <property type="protein sequence ID" value="MPN19579.1"/>
    <property type="molecule type" value="Genomic_DNA"/>
</dbReference>
<protein>
    <submittedName>
        <fullName evidence="1">Uncharacterized protein</fullName>
    </submittedName>
</protein>
<dbReference type="AlphaFoldDB" id="A0A645G197"/>
<sequence length="90" mass="10126">MVRRAKRSFPHQSHALWQRTGDRVQLGDRHLLVIGHIGQNGGEPPCQHAFARAGRPDKQKVVQPCRRHGERALGLILSAHFGIIGDRPNR</sequence>
<reference evidence="1" key="1">
    <citation type="submission" date="2019-08" db="EMBL/GenBank/DDBJ databases">
        <authorList>
            <person name="Kucharzyk K."/>
            <person name="Murdoch R.W."/>
            <person name="Higgins S."/>
            <person name="Loffler F."/>
        </authorList>
    </citation>
    <scope>NUCLEOTIDE SEQUENCE</scope>
</reference>
<accession>A0A645G197</accession>
<comment type="caution">
    <text evidence="1">The sequence shown here is derived from an EMBL/GenBank/DDBJ whole genome shotgun (WGS) entry which is preliminary data.</text>
</comment>
<proteinExistence type="predicted"/>
<evidence type="ECO:0000313" key="1">
    <source>
        <dbReference type="EMBL" id="MPN19579.1"/>
    </source>
</evidence>
<gene>
    <name evidence="1" type="ORF">SDC9_166950</name>
</gene>